<feature type="transmembrane region" description="Helical" evidence="12">
    <location>
        <begin position="58"/>
        <end position="75"/>
    </location>
</feature>
<dbReference type="RefSeq" id="WP_072411760.1">
    <property type="nucleotide sequence ID" value="NZ_FPKW01000016.1"/>
</dbReference>
<feature type="transmembrane region" description="Helical" evidence="12">
    <location>
        <begin position="87"/>
        <end position="109"/>
    </location>
</feature>
<keyword evidence="7 12" id="KW-0812">Transmembrane</keyword>
<keyword evidence="11 12" id="KW-0472">Membrane</keyword>
<proteinExistence type="inferred from homology"/>
<evidence type="ECO:0000256" key="2">
    <source>
        <dbReference type="ARBA" id="ARBA00005551"/>
    </source>
</evidence>
<feature type="transmembrane region" description="Helical" evidence="12">
    <location>
        <begin position="281"/>
        <end position="299"/>
    </location>
</feature>
<evidence type="ECO:0000256" key="1">
    <source>
        <dbReference type="ARBA" id="ARBA00004127"/>
    </source>
</evidence>
<evidence type="ECO:0000256" key="3">
    <source>
        <dbReference type="ARBA" id="ARBA00022448"/>
    </source>
</evidence>
<keyword evidence="8" id="KW-0630">Potassium</keyword>
<feature type="transmembrane region" description="Helical" evidence="12">
    <location>
        <begin position="192"/>
        <end position="213"/>
    </location>
</feature>
<dbReference type="InterPro" id="IPR006036">
    <property type="entry name" value="K_uptake_TrkA"/>
</dbReference>
<feature type="transmembrane region" description="Helical" evidence="12">
    <location>
        <begin position="305"/>
        <end position="324"/>
    </location>
</feature>
<evidence type="ECO:0000256" key="6">
    <source>
        <dbReference type="ARBA" id="ARBA00022538"/>
    </source>
</evidence>
<sequence length="627" mass="69975">MESSLAMNTLIFLGVAIIMVPLARKLGLSSVIGYIFGGIIIGPYVLRLTGKDVNDIMHASEFGVIMLLFLVGLELEPRKFWEMRKKIVGLGLTQMLLTISLLFLVFISVGWRIDQAISIAICFALSSTAIVLQTLQEKNNLKTLAGEASFSTLLFQDIAVIPILAILPIIANYKARHNDNEVQILIQKLPEWLQAGTVILGVVILILLGRYVFVPFLRYVSKSGMTELLTASSLFLVIGVSELMVAIGLSPALGAFLAGVMLANSEFRHELEAQIDPFKGLLLAVFFVSVGSTMNFNIIQQDPLFIFSTVFAVLAVKFFVLYAIGKFFKIDTPQTLFYAFALSQVGEFAFVLINYASNLYLLSPELNAQMMAVTAITMCITPFLLIINDKLITPKFIKEIPEEENAFNILDNDITQKKIIIVGFGHFGSTVGRLLKANKVTATVLDRDSDRVKLLRSYGFKVYYGDATRIPTLRAAGIEEAEVLVLCLDDADDNKFIADLVREHYPDVKIFVRAKNRIDAYTYLNNGIDNIYRETLGTAVDMAVDVLHETGMRKYAARRLGQRFMAIDKASIRRLAKAKDDDEILLFTTKEILQREEELLAFDNLNFDNKNWEGSSSTDDEDEEPLV</sequence>
<dbReference type="AlphaFoldDB" id="A0A1K2IUQ0"/>
<dbReference type="STRING" id="1612149.SAMN05216324_11671"/>
<dbReference type="PANTHER" id="PTHR46157">
    <property type="entry name" value="K(+) EFFLUX ANTIPORTER 3, CHLOROPLASTIC"/>
    <property type="match status" value="1"/>
</dbReference>
<feature type="transmembrane region" description="Helical" evidence="12">
    <location>
        <begin position="233"/>
        <end position="260"/>
    </location>
</feature>
<dbReference type="InterPro" id="IPR036291">
    <property type="entry name" value="NAD(P)-bd_dom_sf"/>
</dbReference>
<feature type="transmembrane region" description="Helical" evidence="12">
    <location>
        <begin position="368"/>
        <end position="387"/>
    </location>
</feature>
<feature type="transmembrane region" description="Helical" evidence="12">
    <location>
        <begin position="148"/>
        <end position="171"/>
    </location>
</feature>
<dbReference type="PROSITE" id="PS51201">
    <property type="entry name" value="RCK_N"/>
    <property type="match status" value="1"/>
</dbReference>
<keyword evidence="15" id="KW-1185">Reference proteome</keyword>
<protein>
    <submittedName>
        <fullName evidence="14">Kef-type potassium/proton antiporter, CPA2 family</fullName>
    </submittedName>
</protein>
<dbReference type="Gene3D" id="1.20.1530.20">
    <property type="match status" value="1"/>
</dbReference>
<feature type="transmembrane region" description="Helical" evidence="12">
    <location>
        <begin position="116"/>
        <end position="136"/>
    </location>
</feature>
<dbReference type="Pfam" id="PF00999">
    <property type="entry name" value="Na_H_Exchanger"/>
    <property type="match status" value="1"/>
</dbReference>
<feature type="domain" description="RCK N-terminal" evidence="13">
    <location>
        <begin position="416"/>
        <end position="532"/>
    </location>
</feature>
<evidence type="ECO:0000256" key="5">
    <source>
        <dbReference type="ARBA" id="ARBA00022475"/>
    </source>
</evidence>
<evidence type="ECO:0000259" key="13">
    <source>
        <dbReference type="PROSITE" id="PS51201"/>
    </source>
</evidence>
<dbReference type="EMBL" id="FPKW01000016">
    <property type="protein sequence ID" value="SFZ96161.1"/>
    <property type="molecule type" value="Genomic_DNA"/>
</dbReference>
<feature type="transmembrane region" description="Helical" evidence="12">
    <location>
        <begin position="5"/>
        <end position="22"/>
    </location>
</feature>
<reference evidence="15" key="1">
    <citation type="submission" date="2016-10" db="EMBL/GenBank/DDBJ databases">
        <authorList>
            <person name="Varghese N."/>
            <person name="Submissions S."/>
        </authorList>
    </citation>
    <scope>NUCLEOTIDE SEQUENCE [LARGE SCALE GENOMIC DNA]</scope>
    <source>
        <strain evidence="15">SUR2</strain>
    </source>
</reference>
<evidence type="ECO:0000313" key="14">
    <source>
        <dbReference type="EMBL" id="SFZ96161.1"/>
    </source>
</evidence>
<dbReference type="OrthoDB" id="9781411at2"/>
<dbReference type="PRINTS" id="PR00335">
    <property type="entry name" value="KUPTAKETRKA"/>
</dbReference>
<keyword evidence="5" id="KW-1003">Cell membrane</keyword>
<dbReference type="InterPro" id="IPR006153">
    <property type="entry name" value="Cation/H_exchanger_TM"/>
</dbReference>
<dbReference type="FunFam" id="3.40.50.720:FF:000036">
    <property type="entry name" value="Glutathione-regulated potassium-efflux system protein KefB"/>
    <property type="match status" value="1"/>
</dbReference>
<keyword evidence="9 12" id="KW-1133">Transmembrane helix</keyword>
<evidence type="ECO:0000256" key="11">
    <source>
        <dbReference type="ARBA" id="ARBA00023136"/>
    </source>
</evidence>
<dbReference type="InterPro" id="IPR003148">
    <property type="entry name" value="RCK_N"/>
</dbReference>
<dbReference type="GO" id="GO:0015079">
    <property type="term" value="F:potassium ion transmembrane transporter activity"/>
    <property type="evidence" value="ECO:0007669"/>
    <property type="project" value="InterPro"/>
</dbReference>
<dbReference type="GO" id="GO:0015297">
    <property type="term" value="F:antiporter activity"/>
    <property type="evidence" value="ECO:0007669"/>
    <property type="project" value="UniProtKB-KW"/>
</dbReference>
<dbReference type="SUPFAM" id="SSF51735">
    <property type="entry name" value="NAD(P)-binding Rossmann-fold domains"/>
    <property type="match status" value="1"/>
</dbReference>
<evidence type="ECO:0000256" key="9">
    <source>
        <dbReference type="ARBA" id="ARBA00022989"/>
    </source>
</evidence>
<keyword evidence="3" id="KW-0813">Transport</keyword>
<evidence type="ECO:0000256" key="10">
    <source>
        <dbReference type="ARBA" id="ARBA00023065"/>
    </source>
</evidence>
<dbReference type="GO" id="GO:1902600">
    <property type="term" value="P:proton transmembrane transport"/>
    <property type="evidence" value="ECO:0007669"/>
    <property type="project" value="InterPro"/>
</dbReference>
<dbReference type="Gene3D" id="3.40.50.720">
    <property type="entry name" value="NAD(P)-binding Rossmann-like Domain"/>
    <property type="match status" value="1"/>
</dbReference>
<keyword evidence="4" id="KW-0050">Antiport</keyword>
<keyword evidence="10" id="KW-0406">Ion transport</keyword>
<comment type="subcellular location">
    <subcellularLocation>
        <location evidence="1">Endomembrane system</location>
        <topology evidence="1">Multi-pass membrane protein</topology>
    </subcellularLocation>
</comment>
<name>A0A1K2IUQ0_9FLAO</name>
<accession>A0A1K2IUQ0</accession>
<dbReference type="GO" id="GO:0012505">
    <property type="term" value="C:endomembrane system"/>
    <property type="evidence" value="ECO:0007669"/>
    <property type="project" value="UniProtKB-SubCell"/>
</dbReference>
<evidence type="ECO:0000256" key="7">
    <source>
        <dbReference type="ARBA" id="ARBA00022692"/>
    </source>
</evidence>
<comment type="similarity">
    <text evidence="2">Belongs to the monovalent cation:proton antiporter 2 (CPA2) transporter (TC 2.A.37) family.</text>
</comment>
<evidence type="ECO:0000256" key="12">
    <source>
        <dbReference type="SAM" id="Phobius"/>
    </source>
</evidence>
<gene>
    <name evidence="14" type="ORF">SAMN05216324_11671</name>
</gene>
<organism evidence="14 15">
    <name type="scientific">Chryseobacterium limigenitum</name>
    <dbReference type="NCBI Taxonomy" id="1612149"/>
    <lineage>
        <taxon>Bacteria</taxon>
        <taxon>Pseudomonadati</taxon>
        <taxon>Bacteroidota</taxon>
        <taxon>Flavobacteriia</taxon>
        <taxon>Flavobacteriales</taxon>
        <taxon>Weeksellaceae</taxon>
        <taxon>Chryseobacterium group</taxon>
        <taxon>Chryseobacterium</taxon>
    </lineage>
</organism>
<dbReference type="PANTHER" id="PTHR46157:SF4">
    <property type="entry name" value="K(+) EFFLUX ANTIPORTER 3, CHLOROPLASTIC"/>
    <property type="match status" value="1"/>
</dbReference>
<evidence type="ECO:0000313" key="15">
    <source>
        <dbReference type="Proteomes" id="UP000182034"/>
    </source>
</evidence>
<dbReference type="Pfam" id="PF02254">
    <property type="entry name" value="TrkA_N"/>
    <property type="match status" value="1"/>
</dbReference>
<evidence type="ECO:0000256" key="8">
    <source>
        <dbReference type="ARBA" id="ARBA00022958"/>
    </source>
</evidence>
<feature type="transmembrane region" description="Helical" evidence="12">
    <location>
        <begin position="28"/>
        <end position="46"/>
    </location>
</feature>
<dbReference type="InterPro" id="IPR004771">
    <property type="entry name" value="K/H_exchanger"/>
</dbReference>
<feature type="transmembrane region" description="Helical" evidence="12">
    <location>
        <begin position="336"/>
        <end position="356"/>
    </location>
</feature>
<keyword evidence="6" id="KW-0633">Potassium transport</keyword>
<dbReference type="NCBIfam" id="TIGR00932">
    <property type="entry name" value="2a37"/>
    <property type="match status" value="1"/>
</dbReference>
<dbReference type="GO" id="GO:0005886">
    <property type="term" value="C:plasma membrane"/>
    <property type="evidence" value="ECO:0007669"/>
    <property type="project" value="InterPro"/>
</dbReference>
<evidence type="ECO:0000256" key="4">
    <source>
        <dbReference type="ARBA" id="ARBA00022449"/>
    </source>
</evidence>
<dbReference type="Proteomes" id="UP000182034">
    <property type="component" value="Unassembled WGS sequence"/>
</dbReference>
<dbReference type="InterPro" id="IPR038770">
    <property type="entry name" value="Na+/solute_symporter_sf"/>
</dbReference>